<dbReference type="GO" id="GO:0005886">
    <property type="term" value="C:plasma membrane"/>
    <property type="evidence" value="ECO:0000318"/>
    <property type="project" value="GO_Central"/>
</dbReference>
<reference evidence="13 14" key="2">
    <citation type="journal article" date="2008" name="Nature">
        <title>The Phaeodactylum genome reveals the evolutionary history of diatom genomes.</title>
        <authorList>
            <person name="Bowler C."/>
            <person name="Allen A.E."/>
            <person name="Badger J.H."/>
            <person name="Grimwood J."/>
            <person name="Jabbari K."/>
            <person name="Kuo A."/>
            <person name="Maheswari U."/>
            <person name="Martens C."/>
            <person name="Maumus F."/>
            <person name="Otillar R.P."/>
            <person name="Rayko E."/>
            <person name="Salamov A."/>
            <person name="Vandepoele K."/>
            <person name="Beszteri B."/>
            <person name="Gruber A."/>
            <person name="Heijde M."/>
            <person name="Katinka M."/>
            <person name="Mock T."/>
            <person name="Valentin K."/>
            <person name="Verret F."/>
            <person name="Berges J.A."/>
            <person name="Brownlee C."/>
            <person name="Cadoret J.P."/>
            <person name="Chiovitti A."/>
            <person name="Choi C.J."/>
            <person name="Coesel S."/>
            <person name="De Martino A."/>
            <person name="Detter J.C."/>
            <person name="Durkin C."/>
            <person name="Falciatore A."/>
            <person name="Fournet J."/>
            <person name="Haruta M."/>
            <person name="Huysman M.J."/>
            <person name="Jenkins B.D."/>
            <person name="Jiroutova K."/>
            <person name="Jorgensen R.E."/>
            <person name="Joubert Y."/>
            <person name="Kaplan A."/>
            <person name="Kroger N."/>
            <person name="Kroth P.G."/>
            <person name="La Roche J."/>
            <person name="Lindquist E."/>
            <person name="Lommer M."/>
            <person name="Martin-Jezequel V."/>
            <person name="Lopez P.J."/>
            <person name="Lucas S."/>
            <person name="Mangogna M."/>
            <person name="McGinnis K."/>
            <person name="Medlin L.K."/>
            <person name="Montsant A."/>
            <person name="Oudot-Le Secq M.P."/>
            <person name="Napoli C."/>
            <person name="Obornik M."/>
            <person name="Parker M.S."/>
            <person name="Petit J.L."/>
            <person name="Porcel B.M."/>
            <person name="Poulsen N."/>
            <person name="Robison M."/>
            <person name="Rychlewski L."/>
            <person name="Rynearson T.A."/>
            <person name="Schmutz J."/>
            <person name="Shapiro H."/>
            <person name="Siaut M."/>
            <person name="Stanley M."/>
            <person name="Sussman M.R."/>
            <person name="Taylor A.R."/>
            <person name="Vardi A."/>
            <person name="von Dassow P."/>
            <person name="Vyverman W."/>
            <person name="Willis A."/>
            <person name="Wyrwicz L.S."/>
            <person name="Rokhsar D.S."/>
            <person name="Weissenbach J."/>
            <person name="Armbrust E.V."/>
            <person name="Green B.R."/>
            <person name="Van de Peer Y."/>
            <person name="Grigoriev I.V."/>
        </authorList>
    </citation>
    <scope>NUCLEOTIDE SEQUENCE [LARGE SCALE GENOMIC DNA]</scope>
    <source>
        <strain evidence="13 14">CCMP1335</strain>
    </source>
</reference>
<dbReference type="InterPro" id="IPR036837">
    <property type="entry name" value="Cation_efflux_CTD_sf"/>
</dbReference>
<dbReference type="Pfam" id="PF01545">
    <property type="entry name" value="Cation_efflux"/>
    <property type="match status" value="1"/>
</dbReference>
<evidence type="ECO:0000256" key="6">
    <source>
        <dbReference type="ARBA" id="ARBA00022989"/>
    </source>
</evidence>
<dbReference type="InterPro" id="IPR027470">
    <property type="entry name" value="Cation_efflux_CTD"/>
</dbReference>
<reference evidence="13 14" key="1">
    <citation type="journal article" date="2004" name="Science">
        <title>The genome of the diatom Thalassiosira pseudonana: ecology, evolution, and metabolism.</title>
        <authorList>
            <person name="Armbrust E.V."/>
            <person name="Berges J.A."/>
            <person name="Bowler C."/>
            <person name="Green B.R."/>
            <person name="Martinez D."/>
            <person name="Putnam N.H."/>
            <person name="Zhou S."/>
            <person name="Allen A.E."/>
            <person name="Apt K.E."/>
            <person name="Bechner M."/>
            <person name="Brzezinski M.A."/>
            <person name="Chaal B.K."/>
            <person name="Chiovitti A."/>
            <person name="Davis A.K."/>
            <person name="Demarest M.S."/>
            <person name="Detter J.C."/>
            <person name="Glavina T."/>
            <person name="Goodstein D."/>
            <person name="Hadi M.Z."/>
            <person name="Hellsten U."/>
            <person name="Hildebrand M."/>
            <person name="Jenkins B.D."/>
            <person name="Jurka J."/>
            <person name="Kapitonov V.V."/>
            <person name="Kroger N."/>
            <person name="Lau W.W."/>
            <person name="Lane T.W."/>
            <person name="Larimer F.W."/>
            <person name="Lippmeier J.C."/>
            <person name="Lucas S."/>
            <person name="Medina M."/>
            <person name="Montsant A."/>
            <person name="Obornik M."/>
            <person name="Parker M.S."/>
            <person name="Palenik B."/>
            <person name="Pazour G.J."/>
            <person name="Richardson P.M."/>
            <person name="Rynearson T.A."/>
            <person name="Saito M.A."/>
            <person name="Schwartz D.C."/>
            <person name="Thamatrakoln K."/>
            <person name="Valentin K."/>
            <person name="Vardi A."/>
            <person name="Wilkerson F.P."/>
            <person name="Rokhsar D.S."/>
        </authorList>
    </citation>
    <scope>NUCLEOTIDE SEQUENCE [LARGE SCALE GENOMIC DNA]</scope>
    <source>
        <strain evidence="13 14">CCMP1335</strain>
    </source>
</reference>
<keyword evidence="6 10" id="KW-1133">Transmembrane helix</keyword>
<dbReference type="EMBL" id="CM000638">
    <property type="protein sequence ID" value="EED96235.1"/>
    <property type="molecule type" value="Genomic_DNA"/>
</dbReference>
<dbReference type="PaxDb" id="35128-Thaps26530"/>
<feature type="transmembrane region" description="Helical" evidence="10">
    <location>
        <begin position="259"/>
        <end position="282"/>
    </location>
</feature>
<feature type="compositionally biased region" description="Basic and acidic residues" evidence="9">
    <location>
        <begin position="193"/>
        <end position="231"/>
    </location>
</feature>
<dbReference type="GO" id="GO:0005385">
    <property type="term" value="F:zinc ion transmembrane transporter activity"/>
    <property type="evidence" value="ECO:0000318"/>
    <property type="project" value="GO_Central"/>
</dbReference>
<feature type="domain" description="Cation efflux protein cytoplasmic" evidence="12">
    <location>
        <begin position="321"/>
        <end position="365"/>
    </location>
</feature>
<sequence length="409" mass="44405">MASDSHGHHSHQHNQHSDEHTHHSSEAAPEVVPPKKCEAATDKERRQQVVKKLKTASLLCLAFFVVEVVGGILAGSLAVLSDAAHLAADLSAFVVAISGSHIASLPASETHTFGLKRSESLAALFSMVSLAILSIGLAVEAVRRLWVIVHAPEEASIVDGKLMATIAFIGVVVNVALAFVLGEDHVHMPGADHGCEDGHHSHSHHHHDEEKFKAHSNGEGHSHDHHHHDEESYGLLASPAKSQNRHYSSPARNINLHAAYLHVLADLTQSVVVLVAGLIIWWKPDWQIADPICTLIFSVLVCYSTVGVIRGSLSVLLEEVPPGVQWEEIYDAISSVAGVSNVHDLHIWSISHGQYILSVHANAENIATAYKDIKKVCNKRNISHLTVQLQPNTIDECVTCTEGSIHQCR</sequence>
<keyword evidence="4 10" id="KW-0812">Transmembrane</keyword>
<keyword evidence="5" id="KW-0862">Zinc</keyword>
<dbReference type="SUPFAM" id="SSF160240">
    <property type="entry name" value="Cation efflux protein cytoplasmic domain-like"/>
    <property type="match status" value="1"/>
</dbReference>
<evidence type="ECO:0000256" key="9">
    <source>
        <dbReference type="SAM" id="MobiDB-lite"/>
    </source>
</evidence>
<gene>
    <name evidence="13" type="ORF">THAPSDRAFT_26530</name>
</gene>
<dbReference type="PANTHER" id="PTHR11562:SF17">
    <property type="entry name" value="RE54080P-RELATED"/>
    <property type="match status" value="1"/>
</dbReference>
<name>B8BT39_THAPS</name>
<dbReference type="eggNOG" id="KOG1482">
    <property type="taxonomic scope" value="Eukaryota"/>
</dbReference>
<dbReference type="InterPro" id="IPR050681">
    <property type="entry name" value="CDF/SLC30A"/>
</dbReference>
<dbReference type="PANTHER" id="PTHR11562">
    <property type="entry name" value="CATION EFFLUX PROTEIN/ ZINC TRANSPORTER"/>
    <property type="match status" value="1"/>
</dbReference>
<evidence type="ECO:0000256" key="5">
    <source>
        <dbReference type="ARBA" id="ARBA00022906"/>
    </source>
</evidence>
<dbReference type="SUPFAM" id="SSF161111">
    <property type="entry name" value="Cation efflux protein transmembrane domain-like"/>
    <property type="match status" value="1"/>
</dbReference>
<feature type="transmembrane region" description="Helical" evidence="10">
    <location>
        <begin position="86"/>
        <end position="108"/>
    </location>
</feature>
<dbReference type="NCBIfam" id="TIGR01297">
    <property type="entry name" value="CDF"/>
    <property type="match status" value="1"/>
</dbReference>
<feature type="compositionally biased region" description="Basic and acidic residues" evidence="9">
    <location>
        <begin position="15"/>
        <end position="25"/>
    </location>
</feature>
<accession>B8BT39</accession>
<evidence type="ECO:0000259" key="11">
    <source>
        <dbReference type="Pfam" id="PF01545"/>
    </source>
</evidence>
<dbReference type="FunCoup" id="B8BT39">
    <property type="interactions" value="1"/>
</dbReference>
<dbReference type="GeneID" id="7449150"/>
<comment type="similarity">
    <text evidence="2">Belongs to the cation diffusion facilitator (CDF) transporter (TC 2.A.4) family. SLC30A subfamily.</text>
</comment>
<evidence type="ECO:0000256" key="10">
    <source>
        <dbReference type="SAM" id="Phobius"/>
    </source>
</evidence>
<dbReference type="RefSeq" id="XP_002286594.1">
    <property type="nucleotide sequence ID" value="XM_002286558.1"/>
</dbReference>
<dbReference type="GO" id="GO:0071577">
    <property type="term" value="P:zinc ion transmembrane transport"/>
    <property type="evidence" value="ECO:0000318"/>
    <property type="project" value="GO_Central"/>
</dbReference>
<keyword evidence="7" id="KW-0406">Ion transport</keyword>
<evidence type="ECO:0000256" key="3">
    <source>
        <dbReference type="ARBA" id="ARBA00022448"/>
    </source>
</evidence>
<evidence type="ECO:0000256" key="2">
    <source>
        <dbReference type="ARBA" id="ARBA00008873"/>
    </source>
</evidence>
<dbReference type="HOGENOM" id="CLU_013430_0_1_1"/>
<dbReference type="InterPro" id="IPR027469">
    <property type="entry name" value="Cation_efflux_TMD_sf"/>
</dbReference>
<evidence type="ECO:0000256" key="4">
    <source>
        <dbReference type="ARBA" id="ARBA00022692"/>
    </source>
</evidence>
<dbReference type="Gene3D" id="1.20.1510.10">
    <property type="entry name" value="Cation efflux protein transmembrane domain"/>
    <property type="match status" value="1"/>
</dbReference>
<evidence type="ECO:0008006" key="15">
    <source>
        <dbReference type="Google" id="ProtNLM"/>
    </source>
</evidence>
<feature type="transmembrane region" description="Helical" evidence="10">
    <location>
        <begin position="55"/>
        <end position="80"/>
    </location>
</feature>
<dbReference type="KEGG" id="tps:THAPSDRAFT_26530"/>
<protein>
    <recommendedName>
        <fullName evidence="15">Cation efflux protein</fullName>
    </recommendedName>
</protein>
<feature type="domain" description="Cation efflux protein transmembrane" evidence="11">
    <location>
        <begin position="54"/>
        <end position="317"/>
    </location>
</feature>
<dbReference type="InParanoid" id="B8BT39"/>
<keyword evidence="5" id="KW-0864">Zinc transport</keyword>
<dbReference type="OMA" id="PCDNCNK"/>
<keyword evidence="14" id="KW-1185">Reference proteome</keyword>
<evidence type="ECO:0000256" key="1">
    <source>
        <dbReference type="ARBA" id="ARBA00004141"/>
    </source>
</evidence>
<feature type="transmembrane region" description="Helical" evidence="10">
    <location>
        <begin position="288"/>
        <end position="309"/>
    </location>
</feature>
<keyword evidence="3" id="KW-0813">Transport</keyword>
<feature type="transmembrane region" description="Helical" evidence="10">
    <location>
        <begin position="162"/>
        <end position="181"/>
    </location>
</feature>
<evidence type="ECO:0000259" key="12">
    <source>
        <dbReference type="Pfam" id="PF16916"/>
    </source>
</evidence>
<dbReference type="Pfam" id="PF16916">
    <property type="entry name" value="ZT_dimer"/>
    <property type="match status" value="1"/>
</dbReference>
<dbReference type="InterPro" id="IPR002524">
    <property type="entry name" value="Cation_efflux"/>
</dbReference>
<feature type="region of interest" description="Disordered" evidence="9">
    <location>
        <begin position="192"/>
        <end position="232"/>
    </location>
</feature>
<feature type="transmembrane region" description="Helical" evidence="10">
    <location>
        <begin position="120"/>
        <end position="142"/>
    </location>
</feature>
<dbReference type="Proteomes" id="UP000001449">
    <property type="component" value="Chromosome 1"/>
</dbReference>
<dbReference type="AlphaFoldDB" id="B8BT39"/>
<evidence type="ECO:0000313" key="14">
    <source>
        <dbReference type="Proteomes" id="UP000001449"/>
    </source>
</evidence>
<evidence type="ECO:0000313" key="13">
    <source>
        <dbReference type="EMBL" id="EED96235.1"/>
    </source>
</evidence>
<evidence type="ECO:0000256" key="8">
    <source>
        <dbReference type="ARBA" id="ARBA00023136"/>
    </source>
</evidence>
<proteinExistence type="inferred from homology"/>
<comment type="subcellular location">
    <subcellularLocation>
        <location evidence="1">Membrane</location>
        <topology evidence="1">Multi-pass membrane protein</topology>
    </subcellularLocation>
</comment>
<dbReference type="InterPro" id="IPR058533">
    <property type="entry name" value="Cation_efflux_TM"/>
</dbReference>
<keyword evidence="8 10" id="KW-0472">Membrane</keyword>
<organism evidence="13 14">
    <name type="scientific">Thalassiosira pseudonana</name>
    <name type="common">Marine diatom</name>
    <name type="synonym">Cyclotella nana</name>
    <dbReference type="NCBI Taxonomy" id="35128"/>
    <lineage>
        <taxon>Eukaryota</taxon>
        <taxon>Sar</taxon>
        <taxon>Stramenopiles</taxon>
        <taxon>Ochrophyta</taxon>
        <taxon>Bacillariophyta</taxon>
        <taxon>Coscinodiscophyceae</taxon>
        <taxon>Thalassiosirophycidae</taxon>
        <taxon>Thalassiosirales</taxon>
        <taxon>Thalassiosiraceae</taxon>
        <taxon>Thalassiosira</taxon>
    </lineage>
</organism>
<dbReference type="STRING" id="35128.B8BT39"/>
<feature type="region of interest" description="Disordered" evidence="9">
    <location>
        <begin position="1"/>
        <end position="37"/>
    </location>
</feature>
<evidence type="ECO:0000256" key="7">
    <source>
        <dbReference type="ARBA" id="ARBA00023065"/>
    </source>
</evidence>